<reference evidence="6" key="1">
    <citation type="submission" date="2021-12" db="EMBL/GenBank/DDBJ databases">
        <authorList>
            <person name="Martin H S."/>
        </authorList>
    </citation>
    <scope>NUCLEOTIDE SEQUENCE</scope>
</reference>
<name>A0A8J9VW99_9NEOP</name>
<dbReference type="PROSITE" id="PS51155">
    <property type="entry name" value="CHIT_BIND_RR_2"/>
    <property type="match status" value="1"/>
</dbReference>
<evidence type="ECO:0000313" key="7">
    <source>
        <dbReference type="Proteomes" id="UP000838878"/>
    </source>
</evidence>
<sequence length="159" mass="18091">MFTKVIVFAVVVLATNAQHHSQGHATSSQSIIHHEVSHSQPSYHHVQPVAVHSAPILHQPVQYHQQSSHGHEEHYAHPKYQFQYNVEDHHTGDIKSQHETRDGDHVTGFYSLHEPDGTVRIVHYNADDHNGFNANVEHQGHSTHVQPVHHAPQHALYHH</sequence>
<dbReference type="Proteomes" id="UP000838878">
    <property type="component" value="Chromosome 7"/>
</dbReference>
<evidence type="ECO:0000256" key="3">
    <source>
        <dbReference type="PROSITE-ProRule" id="PRU00497"/>
    </source>
</evidence>
<dbReference type="InterPro" id="IPR051217">
    <property type="entry name" value="Insect_Cuticle_Struc_Prot"/>
</dbReference>
<dbReference type="InterPro" id="IPR000618">
    <property type="entry name" value="Insect_cuticle"/>
</dbReference>
<feature type="signal peptide" evidence="5">
    <location>
        <begin position="1"/>
        <end position="17"/>
    </location>
</feature>
<feature type="non-terminal residue" evidence="6">
    <location>
        <position position="159"/>
    </location>
</feature>
<dbReference type="PANTHER" id="PTHR12236">
    <property type="entry name" value="STRUCTURAL CONTITUENT OF CUTICLE"/>
    <property type="match status" value="1"/>
</dbReference>
<dbReference type="AlphaFoldDB" id="A0A8J9VW99"/>
<dbReference type="PROSITE" id="PS00233">
    <property type="entry name" value="CHIT_BIND_RR_1"/>
    <property type="match status" value="1"/>
</dbReference>
<gene>
    <name evidence="6" type="ORF">BINO364_LOCUS14045</name>
</gene>
<feature type="chain" id="PRO_5035449285" evidence="5">
    <location>
        <begin position="18"/>
        <end position="159"/>
    </location>
</feature>
<evidence type="ECO:0000256" key="2">
    <source>
        <dbReference type="ARBA" id="ARBA00022729"/>
    </source>
</evidence>
<evidence type="ECO:0000256" key="4">
    <source>
        <dbReference type="SAM" id="MobiDB-lite"/>
    </source>
</evidence>
<dbReference type="GO" id="GO:0042302">
    <property type="term" value="F:structural constituent of cuticle"/>
    <property type="evidence" value="ECO:0007669"/>
    <property type="project" value="UniProtKB-UniRule"/>
</dbReference>
<protein>
    <submittedName>
        <fullName evidence="6">Uncharacterized protein</fullName>
    </submittedName>
</protein>
<organism evidence="6 7">
    <name type="scientific">Brenthis ino</name>
    <name type="common">lesser marbled fritillary</name>
    <dbReference type="NCBI Taxonomy" id="405034"/>
    <lineage>
        <taxon>Eukaryota</taxon>
        <taxon>Metazoa</taxon>
        <taxon>Ecdysozoa</taxon>
        <taxon>Arthropoda</taxon>
        <taxon>Hexapoda</taxon>
        <taxon>Insecta</taxon>
        <taxon>Pterygota</taxon>
        <taxon>Neoptera</taxon>
        <taxon>Endopterygota</taxon>
        <taxon>Lepidoptera</taxon>
        <taxon>Glossata</taxon>
        <taxon>Ditrysia</taxon>
        <taxon>Papilionoidea</taxon>
        <taxon>Nymphalidae</taxon>
        <taxon>Heliconiinae</taxon>
        <taxon>Argynnini</taxon>
        <taxon>Brenthis</taxon>
    </lineage>
</organism>
<keyword evidence="2 5" id="KW-0732">Signal</keyword>
<dbReference type="GO" id="GO:0031012">
    <property type="term" value="C:extracellular matrix"/>
    <property type="evidence" value="ECO:0007669"/>
    <property type="project" value="TreeGrafter"/>
</dbReference>
<dbReference type="EMBL" id="OV170227">
    <property type="protein sequence ID" value="CAH0728875.1"/>
    <property type="molecule type" value="Genomic_DNA"/>
</dbReference>
<dbReference type="OrthoDB" id="6427684at2759"/>
<keyword evidence="7" id="KW-1185">Reference proteome</keyword>
<proteinExistence type="predicted"/>
<evidence type="ECO:0000256" key="5">
    <source>
        <dbReference type="SAM" id="SignalP"/>
    </source>
</evidence>
<accession>A0A8J9VW99</accession>
<dbReference type="GO" id="GO:0005615">
    <property type="term" value="C:extracellular space"/>
    <property type="evidence" value="ECO:0007669"/>
    <property type="project" value="TreeGrafter"/>
</dbReference>
<dbReference type="InterPro" id="IPR031311">
    <property type="entry name" value="CHIT_BIND_RR_consensus"/>
</dbReference>
<feature type="region of interest" description="Disordered" evidence="4">
    <location>
        <begin position="134"/>
        <end position="159"/>
    </location>
</feature>
<dbReference type="PRINTS" id="PR00947">
    <property type="entry name" value="CUTICLE"/>
</dbReference>
<dbReference type="Pfam" id="PF00379">
    <property type="entry name" value="Chitin_bind_4"/>
    <property type="match status" value="1"/>
</dbReference>
<keyword evidence="1 3" id="KW-0193">Cuticle</keyword>
<dbReference type="PANTHER" id="PTHR12236:SF95">
    <property type="entry name" value="CUTICULAR PROTEIN 76BD, ISOFORM C-RELATED"/>
    <property type="match status" value="1"/>
</dbReference>
<evidence type="ECO:0000256" key="1">
    <source>
        <dbReference type="ARBA" id="ARBA00022460"/>
    </source>
</evidence>
<evidence type="ECO:0000313" key="6">
    <source>
        <dbReference type="EMBL" id="CAH0728875.1"/>
    </source>
</evidence>